<comment type="caution">
    <text evidence="1">The sequence shown here is derived from an EMBL/GenBank/DDBJ whole genome shotgun (WGS) entry which is preliminary data.</text>
</comment>
<sequence>MGLDAFVHCRCWQDGLTTPCPVGPVGYDEEGCLTLLPTDGYDAAAENAFYAWMAEDACPHRHMELVSEGVANWTGVRMFQQALRAAGADRFPTLVAGLPDGNDGGLTAGQAATALAELDAFGESRIADGTALVDEATGEVVMQYIESYRGVFMYGAGWHAGVDPAGFFVVDTAAQPPATLFRATRFAQRVLPDGRVDLVGDDGTRATVAMRPVGEHGSPPPERLAVLTRPRCADDYAYIVEPLRRLCAASVATGNPVMWC</sequence>
<keyword evidence="2" id="KW-1185">Reference proteome</keyword>
<name>A0ABW7ZR80_9ACTN</name>
<dbReference type="EMBL" id="JBITLE010000007">
    <property type="protein sequence ID" value="MFI7264587.1"/>
    <property type="molecule type" value="Genomic_DNA"/>
</dbReference>
<gene>
    <name evidence="1" type="ORF">ACIBP4_20080</name>
</gene>
<accession>A0ABW7ZR80</accession>
<reference evidence="1 2" key="1">
    <citation type="submission" date="2024-10" db="EMBL/GenBank/DDBJ databases">
        <title>The Natural Products Discovery Center: Release of the First 8490 Sequenced Strains for Exploring Actinobacteria Biosynthetic Diversity.</title>
        <authorList>
            <person name="Kalkreuter E."/>
            <person name="Kautsar S.A."/>
            <person name="Yang D."/>
            <person name="Bader C.D."/>
            <person name="Teijaro C.N."/>
            <person name="Fluegel L."/>
            <person name="Davis C.M."/>
            <person name="Simpson J.R."/>
            <person name="Lauterbach L."/>
            <person name="Steele A.D."/>
            <person name="Gui C."/>
            <person name="Meng S."/>
            <person name="Li G."/>
            <person name="Viehrig K."/>
            <person name="Ye F."/>
            <person name="Su P."/>
            <person name="Kiefer A.F."/>
            <person name="Nichols A."/>
            <person name="Cepeda A.J."/>
            <person name="Yan W."/>
            <person name="Fan B."/>
            <person name="Jiang Y."/>
            <person name="Adhikari A."/>
            <person name="Zheng C.-J."/>
            <person name="Schuster L."/>
            <person name="Cowan T.M."/>
            <person name="Smanski M.J."/>
            <person name="Chevrette M.G."/>
            <person name="De Carvalho L.P.S."/>
            <person name="Shen B."/>
        </authorList>
    </citation>
    <scope>NUCLEOTIDE SEQUENCE [LARGE SCALE GENOMIC DNA]</scope>
    <source>
        <strain evidence="1 2">NPDC049845</strain>
    </source>
</reference>
<dbReference type="RefSeq" id="WP_396771638.1">
    <property type="nucleotide sequence ID" value="NZ_JBITLA010000019.1"/>
</dbReference>
<proteinExistence type="predicted"/>
<organism evidence="1 2">
    <name type="scientific">Micromonospora maritima</name>
    <dbReference type="NCBI Taxonomy" id="986711"/>
    <lineage>
        <taxon>Bacteria</taxon>
        <taxon>Bacillati</taxon>
        <taxon>Actinomycetota</taxon>
        <taxon>Actinomycetes</taxon>
        <taxon>Micromonosporales</taxon>
        <taxon>Micromonosporaceae</taxon>
        <taxon>Micromonospora</taxon>
    </lineage>
</organism>
<dbReference type="Proteomes" id="UP001612812">
    <property type="component" value="Unassembled WGS sequence"/>
</dbReference>
<evidence type="ECO:0000313" key="2">
    <source>
        <dbReference type="Proteomes" id="UP001612812"/>
    </source>
</evidence>
<protein>
    <submittedName>
        <fullName evidence="1">Uncharacterized protein</fullName>
    </submittedName>
</protein>
<evidence type="ECO:0000313" key="1">
    <source>
        <dbReference type="EMBL" id="MFI7264587.1"/>
    </source>
</evidence>